<dbReference type="Proteomes" id="UP000050360">
    <property type="component" value="Unassembled WGS sequence"/>
</dbReference>
<feature type="domain" description="Aminotransferase class I/classII large" evidence="7">
    <location>
        <begin position="26"/>
        <end position="264"/>
    </location>
</feature>
<dbReference type="AlphaFoldDB" id="A0A0P8A846"/>
<protein>
    <submittedName>
        <fullName evidence="8">Aspartate aminotransferase</fullName>
        <ecNumber evidence="8">2.6.1.1</ecNumber>
    </submittedName>
</protein>
<reference evidence="8 9" key="1">
    <citation type="submission" date="2015-09" db="EMBL/GenBank/DDBJ databases">
        <title>A metagenomics-based metabolic model of nitrate-dependent anaerobic oxidation of methane by Methanoperedens-like archaea.</title>
        <authorList>
            <person name="Arshad A."/>
            <person name="Speth D.R."/>
            <person name="De Graaf R.M."/>
            <person name="Op Den Camp H.J."/>
            <person name="Jetten M.S."/>
            <person name="Welte C.U."/>
        </authorList>
    </citation>
    <scope>NUCLEOTIDE SEQUENCE [LARGE SCALE GENOMIC DNA]</scope>
</reference>
<evidence type="ECO:0000313" key="9">
    <source>
        <dbReference type="Proteomes" id="UP000050360"/>
    </source>
</evidence>
<evidence type="ECO:0000256" key="5">
    <source>
        <dbReference type="ARBA" id="ARBA00022679"/>
    </source>
</evidence>
<proteinExistence type="inferred from homology"/>
<comment type="caution">
    <text evidence="8">The sequence shown here is derived from an EMBL/GenBank/DDBJ whole genome shotgun (WGS) entry which is preliminary data.</text>
</comment>
<dbReference type="CDD" id="cd00609">
    <property type="entry name" value="AAT_like"/>
    <property type="match status" value="1"/>
</dbReference>
<dbReference type="Gene3D" id="3.40.640.10">
    <property type="entry name" value="Type I PLP-dependent aspartate aminotransferase-like (Major domain)"/>
    <property type="match status" value="1"/>
</dbReference>
<keyword evidence="4 8" id="KW-0032">Aminotransferase</keyword>
<gene>
    <name evidence="8" type="ORF">MPEBLZ_02613</name>
</gene>
<evidence type="ECO:0000256" key="1">
    <source>
        <dbReference type="ARBA" id="ARBA00001933"/>
    </source>
</evidence>
<dbReference type="InterPro" id="IPR015424">
    <property type="entry name" value="PyrdxlP-dep_Trfase"/>
</dbReference>
<dbReference type="InterPro" id="IPR015421">
    <property type="entry name" value="PyrdxlP-dep_Trfase_major"/>
</dbReference>
<dbReference type="PANTHER" id="PTHR46383">
    <property type="entry name" value="ASPARTATE AMINOTRANSFERASE"/>
    <property type="match status" value="1"/>
</dbReference>
<dbReference type="InterPro" id="IPR004839">
    <property type="entry name" value="Aminotransferase_I/II_large"/>
</dbReference>
<dbReference type="EMBL" id="LKCM01000202">
    <property type="protein sequence ID" value="KPQ42817.1"/>
    <property type="molecule type" value="Genomic_DNA"/>
</dbReference>
<evidence type="ECO:0000259" key="7">
    <source>
        <dbReference type="Pfam" id="PF00155"/>
    </source>
</evidence>
<evidence type="ECO:0000256" key="6">
    <source>
        <dbReference type="ARBA" id="ARBA00022898"/>
    </source>
</evidence>
<dbReference type="InterPro" id="IPR050596">
    <property type="entry name" value="AspAT/PAT-like"/>
</dbReference>
<organism evidence="8 9">
    <name type="scientific">Candidatus Methanoperedens nitratireducens</name>
    <dbReference type="NCBI Taxonomy" id="1392998"/>
    <lineage>
        <taxon>Archaea</taxon>
        <taxon>Methanobacteriati</taxon>
        <taxon>Methanobacteriota</taxon>
        <taxon>Stenosarchaea group</taxon>
        <taxon>Methanomicrobia</taxon>
        <taxon>Methanosarcinales</taxon>
        <taxon>ANME-2 cluster</taxon>
        <taxon>Candidatus Methanoperedentaceae</taxon>
        <taxon>Candidatus Methanoperedens</taxon>
    </lineage>
</organism>
<dbReference type="InterPro" id="IPR015422">
    <property type="entry name" value="PyrdxlP-dep_Trfase_small"/>
</dbReference>
<evidence type="ECO:0000256" key="4">
    <source>
        <dbReference type="ARBA" id="ARBA00022576"/>
    </source>
</evidence>
<dbReference type="GO" id="GO:0006520">
    <property type="term" value="P:amino acid metabolic process"/>
    <property type="evidence" value="ECO:0007669"/>
    <property type="project" value="InterPro"/>
</dbReference>
<sequence length="275" mass="29892">MMFSQRVKSIDISGIRKMFEGAGPNSVNLGLGQPDFDTPQHIKDAAIEAIKKGLTGYTMNLGFPELRSALCHKFESENHFTVSPDEVIVTSGASEALHLALQALVDKGDEVLIPDPGFLSYFALTKMAGGKVVGVPLGEKLTMTPEAVNELITPKTRALIINSPSNPTGTVQTRKEIKGLAEIAQDNNITIISDEVYEHFIYEGEHVSPAQFTDNVITINAASKTYAMTGWRIGYAAARKEYVEQMLKVHQYIQACANSIAQKAAQEPSKGPRIA</sequence>
<dbReference type="GO" id="GO:0030170">
    <property type="term" value="F:pyridoxal phosphate binding"/>
    <property type="evidence" value="ECO:0007669"/>
    <property type="project" value="InterPro"/>
</dbReference>
<dbReference type="FunFam" id="3.40.640.10:FF:000033">
    <property type="entry name" value="Aspartate aminotransferase"/>
    <property type="match status" value="1"/>
</dbReference>
<comment type="cofactor">
    <cofactor evidence="1">
        <name>pyridoxal 5'-phosphate</name>
        <dbReference type="ChEBI" id="CHEBI:597326"/>
    </cofactor>
</comment>
<dbReference type="EC" id="2.6.1.1" evidence="8"/>
<dbReference type="PANTHER" id="PTHR46383:SF3">
    <property type="entry name" value="ASPARTATE AMINOTRANSFERASE-RELATED"/>
    <property type="match status" value="1"/>
</dbReference>
<dbReference type="GO" id="GO:0004069">
    <property type="term" value="F:L-aspartate:2-oxoglutarate aminotransferase activity"/>
    <property type="evidence" value="ECO:0007669"/>
    <property type="project" value="UniProtKB-EC"/>
</dbReference>
<keyword evidence="5 8" id="KW-0808">Transferase</keyword>
<accession>A0A0P8A846</accession>
<evidence type="ECO:0000256" key="3">
    <source>
        <dbReference type="ARBA" id="ARBA00011738"/>
    </source>
</evidence>
<dbReference type="PATRIC" id="fig|1719120.3.peg.2853"/>
<dbReference type="Gene3D" id="3.90.1150.10">
    <property type="entry name" value="Aspartate Aminotransferase, domain 1"/>
    <property type="match status" value="1"/>
</dbReference>
<evidence type="ECO:0000313" key="8">
    <source>
        <dbReference type="EMBL" id="KPQ42817.1"/>
    </source>
</evidence>
<comment type="subunit">
    <text evidence="3">Homodimer.</text>
</comment>
<comment type="similarity">
    <text evidence="2">Belongs to the class-I pyridoxal-phosphate-dependent aminotransferase family.</text>
</comment>
<evidence type="ECO:0000256" key="2">
    <source>
        <dbReference type="ARBA" id="ARBA00007441"/>
    </source>
</evidence>
<dbReference type="SUPFAM" id="SSF53383">
    <property type="entry name" value="PLP-dependent transferases"/>
    <property type="match status" value="1"/>
</dbReference>
<name>A0A0P8A846_9EURY</name>
<keyword evidence="6" id="KW-0663">Pyridoxal phosphate</keyword>
<dbReference type="Pfam" id="PF00155">
    <property type="entry name" value="Aminotran_1_2"/>
    <property type="match status" value="1"/>
</dbReference>